<dbReference type="EMBL" id="CP055899">
    <property type="protein sequence ID" value="QKX56914.1"/>
    <property type="molecule type" value="Genomic_DNA"/>
</dbReference>
<proteinExistence type="predicted"/>
<name>A0A7H8QSF8_TALRU</name>
<dbReference type="GeneID" id="55991524"/>
<protein>
    <submittedName>
        <fullName evidence="1">Uncharacterized protein</fullName>
    </submittedName>
</protein>
<dbReference type="PANTHER" id="PTHR47425">
    <property type="entry name" value="FARB-RELATED"/>
    <property type="match status" value="1"/>
</dbReference>
<evidence type="ECO:0000313" key="2">
    <source>
        <dbReference type="Proteomes" id="UP000509510"/>
    </source>
</evidence>
<evidence type="ECO:0000313" key="1">
    <source>
        <dbReference type="EMBL" id="QKX56914.1"/>
    </source>
</evidence>
<dbReference type="OrthoDB" id="4161332at2759"/>
<dbReference type="KEGG" id="trg:TRUGW13939_04022"/>
<gene>
    <name evidence="1" type="ORF">TRUGW13939_04022</name>
</gene>
<dbReference type="AlphaFoldDB" id="A0A7H8QSF8"/>
<keyword evidence="2" id="KW-1185">Reference proteome</keyword>
<sequence length="169" mass="18854">MQVRADAAASQTNEILEALVQEQLLGFAGPMTPPLLVPAMKTHLFKCKYGDPLSKRIKLKKLEVCMLVMEELQKTYTVASVYRAIFIKAIQQVFPDYSAPVALYSSAINGAAVSDTQNLAENRLAGEEVPDHYAPLSDAEIDVLDESYFMQNLIDEASDFSFWETWNQA</sequence>
<accession>A0A7H8QSF8</accession>
<organism evidence="1 2">
    <name type="scientific">Talaromyces rugulosus</name>
    <name type="common">Penicillium rugulosum</name>
    <dbReference type="NCBI Taxonomy" id="121627"/>
    <lineage>
        <taxon>Eukaryota</taxon>
        <taxon>Fungi</taxon>
        <taxon>Dikarya</taxon>
        <taxon>Ascomycota</taxon>
        <taxon>Pezizomycotina</taxon>
        <taxon>Eurotiomycetes</taxon>
        <taxon>Eurotiomycetidae</taxon>
        <taxon>Eurotiales</taxon>
        <taxon>Trichocomaceae</taxon>
        <taxon>Talaromyces</taxon>
        <taxon>Talaromyces sect. Islandici</taxon>
    </lineage>
</organism>
<dbReference type="RefSeq" id="XP_035343092.1">
    <property type="nucleotide sequence ID" value="XM_035487199.1"/>
</dbReference>
<dbReference type="InterPro" id="IPR052761">
    <property type="entry name" value="Fungal_Detox/Toxin_TFs"/>
</dbReference>
<dbReference type="PANTHER" id="PTHR47425:SF3">
    <property type="entry name" value="ZN(II)2CYS6 TRANSCRIPTION FACTOR (EUROFUNG)"/>
    <property type="match status" value="1"/>
</dbReference>
<reference evidence="2" key="1">
    <citation type="submission" date="2020-06" db="EMBL/GenBank/DDBJ databases">
        <title>A chromosome-scale genome assembly of Talaromyces rugulosus W13939.</title>
        <authorList>
            <person name="Wang B."/>
            <person name="Guo L."/>
            <person name="Ye K."/>
            <person name="Wang L."/>
        </authorList>
    </citation>
    <scope>NUCLEOTIDE SEQUENCE [LARGE SCALE GENOMIC DNA]</scope>
    <source>
        <strain evidence="2">W13939</strain>
    </source>
</reference>
<dbReference type="Proteomes" id="UP000509510">
    <property type="component" value="Chromosome II"/>
</dbReference>